<organism evidence="1 2">
    <name type="scientific">Xenopus laevis</name>
    <name type="common">African clawed frog</name>
    <dbReference type="NCBI Taxonomy" id="8355"/>
    <lineage>
        <taxon>Eukaryota</taxon>
        <taxon>Metazoa</taxon>
        <taxon>Chordata</taxon>
        <taxon>Craniata</taxon>
        <taxon>Vertebrata</taxon>
        <taxon>Euteleostomi</taxon>
        <taxon>Amphibia</taxon>
        <taxon>Batrachia</taxon>
        <taxon>Anura</taxon>
        <taxon>Pipoidea</taxon>
        <taxon>Pipidae</taxon>
        <taxon>Xenopodinae</taxon>
        <taxon>Xenopus</taxon>
        <taxon>Xenopus</taxon>
    </lineage>
</organism>
<evidence type="ECO:0000313" key="1">
    <source>
        <dbReference type="EMBL" id="OCT99742.1"/>
    </source>
</evidence>
<name>A0A974DXS8_XENLA</name>
<reference evidence="2" key="1">
    <citation type="journal article" date="2016" name="Nature">
        <title>Genome evolution in the allotetraploid frog Xenopus laevis.</title>
        <authorList>
            <person name="Session A.M."/>
            <person name="Uno Y."/>
            <person name="Kwon T."/>
            <person name="Chapman J.A."/>
            <person name="Toyoda A."/>
            <person name="Takahashi S."/>
            <person name="Fukui A."/>
            <person name="Hikosaka A."/>
            <person name="Suzuki A."/>
            <person name="Kondo M."/>
            <person name="van Heeringen S.J."/>
            <person name="Quigley I."/>
            <person name="Heinz S."/>
            <person name="Ogino H."/>
            <person name="Ochi H."/>
            <person name="Hellsten U."/>
            <person name="Lyons J.B."/>
            <person name="Simakov O."/>
            <person name="Putnam N."/>
            <person name="Stites J."/>
            <person name="Kuroki Y."/>
            <person name="Tanaka T."/>
            <person name="Michiue T."/>
            <person name="Watanabe M."/>
            <person name="Bogdanovic O."/>
            <person name="Lister R."/>
            <person name="Georgiou G."/>
            <person name="Paranjpe S.S."/>
            <person name="van Kruijsbergen I."/>
            <person name="Shu S."/>
            <person name="Carlson J."/>
            <person name="Kinoshita T."/>
            <person name="Ohta Y."/>
            <person name="Mawaribuchi S."/>
            <person name="Jenkins J."/>
            <person name="Grimwood J."/>
            <person name="Schmutz J."/>
            <person name="Mitros T."/>
            <person name="Mozaffari S.V."/>
            <person name="Suzuki Y."/>
            <person name="Haramoto Y."/>
            <person name="Yamamoto T.S."/>
            <person name="Takagi C."/>
            <person name="Heald R."/>
            <person name="Miller K."/>
            <person name="Haudenschild C."/>
            <person name="Kitzman J."/>
            <person name="Nakayama T."/>
            <person name="Izutsu Y."/>
            <person name="Robert J."/>
            <person name="Fortriede J."/>
            <person name="Burns K."/>
            <person name="Lotay V."/>
            <person name="Karimi K."/>
            <person name="Yasuoka Y."/>
            <person name="Dichmann D.S."/>
            <person name="Flajnik M.F."/>
            <person name="Houston D.W."/>
            <person name="Shendure J."/>
            <person name="DuPasquier L."/>
            <person name="Vize P.D."/>
            <person name="Zorn A.M."/>
            <person name="Ito M."/>
            <person name="Marcotte E.M."/>
            <person name="Wallingford J.B."/>
            <person name="Ito Y."/>
            <person name="Asashima M."/>
            <person name="Ueno N."/>
            <person name="Matsuda Y."/>
            <person name="Veenstra G.J."/>
            <person name="Fujiyama A."/>
            <person name="Harland R.M."/>
            <person name="Taira M."/>
            <person name="Rokhsar D.S."/>
        </authorList>
    </citation>
    <scope>NUCLEOTIDE SEQUENCE [LARGE SCALE GENOMIC DNA]</scope>
    <source>
        <strain evidence="2">J</strain>
    </source>
</reference>
<evidence type="ECO:0000313" key="2">
    <source>
        <dbReference type="Proteomes" id="UP000694892"/>
    </source>
</evidence>
<dbReference type="EMBL" id="CM004466">
    <property type="protein sequence ID" value="OCT99742.1"/>
    <property type="molecule type" value="Genomic_DNA"/>
</dbReference>
<dbReference type="AlphaFoldDB" id="A0A974DXS8"/>
<sequence length="92" mass="10371">MMCGICNAADLCMPPTCSSTLAKGHSMEVIYETKADFLYQTNLNSWLILKLFLDLKLVLVEASPHPLHTPTHLSQYTSVFIQDFNTFFNPVC</sequence>
<protein>
    <submittedName>
        <fullName evidence="1">Uncharacterized protein</fullName>
    </submittedName>
</protein>
<accession>A0A974DXS8</accession>
<proteinExistence type="predicted"/>
<dbReference type="Proteomes" id="UP000694892">
    <property type="component" value="Chromosome 1L"/>
</dbReference>
<gene>
    <name evidence="1" type="ORF">XELAEV_18005524mg</name>
</gene>